<dbReference type="SUPFAM" id="SSF144000">
    <property type="entry name" value="Oxysterol-binding protein-like"/>
    <property type="match status" value="1"/>
</dbReference>
<gene>
    <name evidence="1" type="ORF">LSALG_LOCUS8757</name>
</gene>
<dbReference type="GO" id="GO:0005829">
    <property type="term" value="C:cytosol"/>
    <property type="evidence" value="ECO:0007669"/>
    <property type="project" value="TreeGrafter"/>
</dbReference>
<dbReference type="Pfam" id="PF01237">
    <property type="entry name" value="Oxysterol_BP"/>
    <property type="match status" value="1"/>
</dbReference>
<dbReference type="GO" id="GO:0016020">
    <property type="term" value="C:membrane"/>
    <property type="evidence" value="ECO:0007669"/>
    <property type="project" value="TreeGrafter"/>
</dbReference>
<dbReference type="Proteomes" id="UP001177003">
    <property type="component" value="Chromosome 1"/>
</dbReference>
<reference evidence="1" key="1">
    <citation type="submission" date="2023-04" db="EMBL/GenBank/DDBJ databases">
        <authorList>
            <person name="Vijverberg K."/>
            <person name="Xiong W."/>
            <person name="Schranz E."/>
        </authorList>
    </citation>
    <scope>NUCLEOTIDE SEQUENCE</scope>
</reference>
<dbReference type="PANTHER" id="PTHR10972">
    <property type="entry name" value="OXYSTEROL-BINDING PROTEIN-RELATED"/>
    <property type="match status" value="1"/>
</dbReference>
<dbReference type="AlphaFoldDB" id="A0AA35VL38"/>
<dbReference type="InterPro" id="IPR037239">
    <property type="entry name" value="OSBP_sf"/>
</dbReference>
<evidence type="ECO:0000313" key="1">
    <source>
        <dbReference type="EMBL" id="CAI9268330.1"/>
    </source>
</evidence>
<proteinExistence type="predicted"/>
<sequence length="244" mass="28317">MLQIHTCLCSLLGYDDLEVINPEGGTKDVDVEAQRGRWNQELMEYSHLLELANECEDPYMRLVYTTSWFISLYYALQRTWKPFNPTLGETYEMVNHEDFAHVVQPGHCITLLVVIPSYKCEDKNDIWIAIWSSGSKGQTNSCYLGLFQLYHECPKLSSLILNDQFKAFVSSQPTTILDPTQKKQQVLLYFFYNHQHGHAFIFPFNQHLVVEAAYASFRPGSSKRLLEHQMVWVVVLQVPQFSHC</sequence>
<dbReference type="EMBL" id="OX465077">
    <property type="protein sequence ID" value="CAI9268330.1"/>
    <property type="molecule type" value="Genomic_DNA"/>
</dbReference>
<dbReference type="InterPro" id="IPR000648">
    <property type="entry name" value="Oxysterol-bd"/>
</dbReference>
<accession>A0AA35VL38</accession>
<organism evidence="1 2">
    <name type="scientific">Lactuca saligna</name>
    <name type="common">Willowleaf lettuce</name>
    <dbReference type="NCBI Taxonomy" id="75948"/>
    <lineage>
        <taxon>Eukaryota</taxon>
        <taxon>Viridiplantae</taxon>
        <taxon>Streptophyta</taxon>
        <taxon>Embryophyta</taxon>
        <taxon>Tracheophyta</taxon>
        <taxon>Spermatophyta</taxon>
        <taxon>Magnoliopsida</taxon>
        <taxon>eudicotyledons</taxon>
        <taxon>Gunneridae</taxon>
        <taxon>Pentapetalae</taxon>
        <taxon>asterids</taxon>
        <taxon>campanulids</taxon>
        <taxon>Asterales</taxon>
        <taxon>Asteraceae</taxon>
        <taxon>Cichorioideae</taxon>
        <taxon>Cichorieae</taxon>
        <taxon>Lactucinae</taxon>
        <taxon>Lactuca</taxon>
    </lineage>
</organism>
<keyword evidence="2" id="KW-1185">Reference proteome</keyword>
<dbReference type="PANTHER" id="PTHR10972:SF180">
    <property type="entry name" value="OXYSTEROL-BINDING PROTEIN"/>
    <property type="match status" value="1"/>
</dbReference>
<protein>
    <submittedName>
        <fullName evidence="1">Uncharacterized protein</fullName>
    </submittedName>
</protein>
<evidence type="ECO:0000313" key="2">
    <source>
        <dbReference type="Proteomes" id="UP001177003"/>
    </source>
</evidence>
<name>A0AA35VL38_LACSI</name>
<dbReference type="GO" id="GO:0032934">
    <property type="term" value="F:sterol binding"/>
    <property type="evidence" value="ECO:0007669"/>
    <property type="project" value="TreeGrafter"/>
</dbReference>